<evidence type="ECO:0000313" key="2">
    <source>
        <dbReference type="Proteomes" id="UP000712600"/>
    </source>
</evidence>
<organism evidence="1 2">
    <name type="scientific">Brassica cretica</name>
    <name type="common">Mustard</name>
    <dbReference type="NCBI Taxonomy" id="69181"/>
    <lineage>
        <taxon>Eukaryota</taxon>
        <taxon>Viridiplantae</taxon>
        <taxon>Streptophyta</taxon>
        <taxon>Embryophyta</taxon>
        <taxon>Tracheophyta</taxon>
        <taxon>Spermatophyta</taxon>
        <taxon>Magnoliopsida</taxon>
        <taxon>eudicotyledons</taxon>
        <taxon>Gunneridae</taxon>
        <taxon>Pentapetalae</taxon>
        <taxon>rosids</taxon>
        <taxon>malvids</taxon>
        <taxon>Brassicales</taxon>
        <taxon>Brassicaceae</taxon>
        <taxon>Brassiceae</taxon>
        <taxon>Brassica</taxon>
    </lineage>
</organism>
<evidence type="ECO:0000313" key="1">
    <source>
        <dbReference type="EMBL" id="KAF3499476.1"/>
    </source>
</evidence>
<accession>A0A8S9NBP0</accession>
<sequence length="112" mass="12047">MDCCSNPLQNGKFMQLRYFPRVETMEGIKKKELVSIGDLPTYLSKKLISSSKMAGPSSLAPMAAGSWTNPILCSAAVDVFHQTSPGCLGLFKIATPRLSLGEVKTGVVALRN</sequence>
<name>A0A8S9NBP0_BRACR</name>
<proteinExistence type="predicted"/>
<protein>
    <submittedName>
        <fullName evidence="1">Uncharacterized protein</fullName>
    </submittedName>
</protein>
<dbReference type="Proteomes" id="UP000712600">
    <property type="component" value="Unassembled WGS sequence"/>
</dbReference>
<dbReference type="EMBL" id="QGKX02001621">
    <property type="protein sequence ID" value="KAF3499476.1"/>
    <property type="molecule type" value="Genomic_DNA"/>
</dbReference>
<reference evidence="1" key="1">
    <citation type="submission" date="2019-12" db="EMBL/GenBank/DDBJ databases">
        <title>Genome sequencing and annotation of Brassica cretica.</title>
        <authorList>
            <person name="Studholme D.J."/>
            <person name="Sarris P."/>
        </authorList>
    </citation>
    <scope>NUCLEOTIDE SEQUENCE</scope>
    <source>
        <strain evidence="1">PFS-109/04</strain>
        <tissue evidence="1">Leaf</tissue>
    </source>
</reference>
<comment type="caution">
    <text evidence="1">The sequence shown here is derived from an EMBL/GenBank/DDBJ whole genome shotgun (WGS) entry which is preliminary data.</text>
</comment>
<gene>
    <name evidence="1" type="ORF">F2Q69_00040034</name>
</gene>
<dbReference type="AlphaFoldDB" id="A0A8S9NBP0"/>